<sequence length="333" mass="37828">MTGNVDEEKTAEAIDRTLHECDKLVSKIKRALEAEKNSREGLRRVNSTEREIVEGMKIIRGRQDEALAIVKELEERSHELAAAPLKDIFMPFVKQQKQKRATLKEAVKNALIPVKEKLREAQPAFSALVRAKIEKEKFAKLRRIFKKLPPTQAPDTKGIRENGLTQESVKEAMLRSLVPKYDARKSKELAAKMGELKSSLGGVKETSQLLEGACIDHEDFERAWKKSASLLKRAKSLLQKAESVKGEIDEGTLKRYEKQLSDYAECVVHFIESFYLQRGDDEERIEEIRSQFRTIVASSKSLRIQDINCPLSITLEPLEALRAVSCEVRILSL</sequence>
<accession>A0A7S3LU16</accession>
<proteinExistence type="predicted"/>
<dbReference type="EMBL" id="HBIB01040917">
    <property type="protein sequence ID" value="CAE0264375.1"/>
    <property type="molecule type" value="Transcribed_RNA"/>
</dbReference>
<organism evidence="1">
    <name type="scientific">Palpitomonas bilix</name>
    <dbReference type="NCBI Taxonomy" id="652834"/>
    <lineage>
        <taxon>Eukaryota</taxon>
        <taxon>Eukaryota incertae sedis</taxon>
    </lineage>
</organism>
<dbReference type="AlphaFoldDB" id="A0A7S3LU16"/>
<gene>
    <name evidence="1" type="ORF">PBIL07802_LOCUS26679</name>
</gene>
<name>A0A7S3LU16_9EUKA</name>
<evidence type="ECO:0000313" key="1">
    <source>
        <dbReference type="EMBL" id="CAE0264375.1"/>
    </source>
</evidence>
<reference evidence="1" key="1">
    <citation type="submission" date="2021-01" db="EMBL/GenBank/DDBJ databases">
        <authorList>
            <person name="Corre E."/>
            <person name="Pelletier E."/>
            <person name="Niang G."/>
            <person name="Scheremetjew M."/>
            <person name="Finn R."/>
            <person name="Kale V."/>
            <person name="Holt S."/>
            <person name="Cochrane G."/>
            <person name="Meng A."/>
            <person name="Brown T."/>
            <person name="Cohen L."/>
        </authorList>
    </citation>
    <scope>NUCLEOTIDE SEQUENCE</scope>
    <source>
        <strain evidence="1">NIES-2562</strain>
    </source>
</reference>
<protein>
    <submittedName>
        <fullName evidence="1">Uncharacterized protein</fullName>
    </submittedName>
</protein>